<reference evidence="2 3" key="1">
    <citation type="submission" date="2017-05" db="EMBL/GenBank/DDBJ databases">
        <title>The Genome Sequence of Enterococcus faecium 7H8_DIV0219.</title>
        <authorList>
            <consortium name="The Broad Institute Genomics Platform"/>
            <consortium name="The Broad Institute Genomic Center for Infectious Diseases"/>
            <person name="Earl A."/>
            <person name="Manson A."/>
            <person name="Schwartman J."/>
            <person name="Gilmore M."/>
            <person name="Abouelleil A."/>
            <person name="Cao P."/>
            <person name="Chapman S."/>
            <person name="Cusick C."/>
            <person name="Shea T."/>
            <person name="Young S."/>
            <person name="Neafsey D."/>
            <person name="Nusbaum C."/>
            <person name="Birren B."/>
        </authorList>
    </citation>
    <scope>NUCLEOTIDE SEQUENCE [LARGE SCALE GENOMIC DNA]</scope>
    <source>
        <strain evidence="2 3">7H8_DIV0219</strain>
    </source>
</reference>
<dbReference type="Proteomes" id="UP000448762">
    <property type="component" value="Unassembled WGS sequence"/>
</dbReference>
<evidence type="ECO:0000313" key="3">
    <source>
        <dbReference type="Proteomes" id="UP000194885"/>
    </source>
</evidence>
<evidence type="ECO:0000313" key="4">
    <source>
        <dbReference type="Proteomes" id="UP000448762"/>
    </source>
</evidence>
<proteinExistence type="predicted"/>
<dbReference type="AlphaFoldDB" id="A0A242BEF5"/>
<sequence length="112" mass="12979">MSQFNSDALKEESDPRINDVVLSTGNINQKYIVRDIVFVVECLEADLFDPAFPKEDLFLTTKRKLKMKVLEYGANAVINCHFEYQQRNRDGKYFLELFAYGTVIQFIQTTIG</sequence>
<dbReference type="InterPro" id="IPR035439">
    <property type="entry name" value="UPF0145_dom_sf"/>
</dbReference>
<evidence type="ECO:0000313" key="1">
    <source>
        <dbReference type="EMBL" id="KAA0690630.1"/>
    </source>
</evidence>
<organism evidence="2 3">
    <name type="scientific">Enterococcus faecium</name>
    <name type="common">Streptococcus faecium</name>
    <dbReference type="NCBI Taxonomy" id="1352"/>
    <lineage>
        <taxon>Bacteria</taxon>
        <taxon>Bacillati</taxon>
        <taxon>Bacillota</taxon>
        <taxon>Bacilli</taxon>
        <taxon>Lactobacillales</taxon>
        <taxon>Enterococcaceae</taxon>
        <taxon>Enterococcus</taxon>
    </lineage>
</organism>
<dbReference type="Proteomes" id="UP000194885">
    <property type="component" value="Unassembled WGS sequence"/>
</dbReference>
<comment type="caution">
    <text evidence="2">The sequence shown here is derived from an EMBL/GenBank/DDBJ whole genome shotgun (WGS) entry which is preliminary data.</text>
</comment>
<dbReference type="Gene3D" id="3.30.110.70">
    <property type="entry name" value="Hypothetical protein apc22750. Chain B"/>
    <property type="match status" value="1"/>
</dbReference>
<dbReference type="EMBL" id="QOVC01000005">
    <property type="protein sequence ID" value="KAA0690630.1"/>
    <property type="molecule type" value="Genomic_DNA"/>
</dbReference>
<dbReference type="EMBL" id="NGKW01000003">
    <property type="protein sequence ID" value="OTN93883.1"/>
    <property type="molecule type" value="Genomic_DNA"/>
</dbReference>
<dbReference type="SUPFAM" id="SSF117782">
    <property type="entry name" value="YbjQ-like"/>
    <property type="match status" value="1"/>
</dbReference>
<protein>
    <submittedName>
        <fullName evidence="2">Uncharacterized protein</fullName>
    </submittedName>
</protein>
<dbReference type="RefSeq" id="WP_070769970.1">
    <property type="nucleotide sequence ID" value="NZ_CAMRQC010000002.1"/>
</dbReference>
<name>A0A242BEF5_ENTFC</name>
<accession>A0A242BEF5</accession>
<reference evidence="1 4" key="2">
    <citation type="submission" date="2018-07" db="EMBL/GenBank/DDBJ databases">
        <title>High quality draft genome sequencing of Enterococcus faecium exhibiting probiotic potential isolated from mucus of freshwater fish.</title>
        <authorList>
            <person name="El-Jeni R."/>
            <person name="Ghedira K."/>
            <person name="Abdelhak S."/>
            <person name="El-Bour M."/>
            <person name="Bouhaouala-Zahar B."/>
        </authorList>
    </citation>
    <scope>NUCLEOTIDE SEQUENCE [LARGE SCALE GENOMIC DNA]</scope>
    <source>
        <strain evidence="1 4">R.A73</strain>
    </source>
</reference>
<gene>
    <name evidence="2" type="ORF">A5810_001759</name>
    <name evidence="1" type="ORF">DTX73_07135</name>
</gene>
<evidence type="ECO:0000313" key="2">
    <source>
        <dbReference type="EMBL" id="OTN93883.1"/>
    </source>
</evidence>